<dbReference type="EMBL" id="LT554895">
    <property type="protein sequence ID" value="SAM08548.1"/>
    <property type="molecule type" value="Genomic_DNA"/>
</dbReference>
<name>A0A168SK49_ABSGL</name>
<dbReference type="STRING" id="4829.A0A168SK49"/>
<keyword evidence="1" id="KW-0819">tRNA processing</keyword>
<dbReference type="GO" id="GO:0005737">
    <property type="term" value="C:cytoplasm"/>
    <property type="evidence" value="ECO:0007669"/>
    <property type="project" value="TreeGrafter"/>
</dbReference>
<evidence type="ECO:0000259" key="3">
    <source>
        <dbReference type="PROSITE" id="PS51747"/>
    </source>
</evidence>
<feature type="domain" description="CMP/dCMP-type deaminase" evidence="3">
    <location>
        <begin position="149"/>
        <end position="299"/>
    </location>
</feature>
<dbReference type="PANTHER" id="PTHR11079">
    <property type="entry name" value="CYTOSINE DEAMINASE FAMILY MEMBER"/>
    <property type="match status" value="1"/>
</dbReference>
<dbReference type="PANTHER" id="PTHR11079:SF156">
    <property type="entry name" value="INACTIVE TRNA-SPECIFIC ADENOSINE DEAMINASE-LIKE PROTEIN 3-RELATED"/>
    <property type="match status" value="1"/>
</dbReference>
<dbReference type="SUPFAM" id="SSF53927">
    <property type="entry name" value="Cytidine deaminase-like"/>
    <property type="match status" value="1"/>
</dbReference>
<dbReference type="OrthoDB" id="3180714at2759"/>
<keyword evidence="5" id="KW-1185">Reference proteome</keyword>
<dbReference type="GO" id="GO:0005634">
    <property type="term" value="C:nucleus"/>
    <property type="evidence" value="ECO:0007669"/>
    <property type="project" value="TreeGrafter"/>
</dbReference>
<gene>
    <name evidence="4" type="primary">ABSGL_14211.1 scaffold 14385</name>
</gene>
<dbReference type="CDD" id="cd01285">
    <property type="entry name" value="nucleoside_deaminase"/>
    <property type="match status" value="1"/>
</dbReference>
<reference evidence="4" key="1">
    <citation type="submission" date="2016-04" db="EMBL/GenBank/DDBJ databases">
        <authorList>
            <person name="Evans L.H."/>
            <person name="Alamgir A."/>
            <person name="Owens N."/>
            <person name="Weber N.D."/>
            <person name="Virtaneva K."/>
            <person name="Barbian K."/>
            <person name="Babar A."/>
            <person name="Rosenke K."/>
        </authorList>
    </citation>
    <scope>NUCLEOTIDE SEQUENCE [LARGE SCALE GENOMIC DNA]</scope>
    <source>
        <strain evidence="4">CBS 101.48</strain>
    </source>
</reference>
<dbReference type="PROSITE" id="PS51747">
    <property type="entry name" value="CYT_DCMP_DEAMINASES_2"/>
    <property type="match status" value="1"/>
</dbReference>
<comment type="similarity">
    <text evidence="2">Belongs to the cytidine and deoxycytidylate deaminase family. ADAT3 subfamily.</text>
</comment>
<dbReference type="AlphaFoldDB" id="A0A168SK49"/>
<dbReference type="InterPro" id="IPR002125">
    <property type="entry name" value="CMP_dCMP_dom"/>
</dbReference>
<sequence length="321" mass="37115">MPPKESFLPRSQWPFEEVLSDEHTRILELTQVYVTRVEPKYTSQLLKFTQKHLPPLEHLEHCKRIKRVTSSETNELVLTAILCLCNHLDLTDLKQLAQQYDITIEPQQIGVPRYAPKNKRQFEEWNPVWPVTYREDPRQDPKWTKDDLDTVEDHMRQLMTTGPTDDDGLNVYARIVDPKTNTVLAQASDTRHKGHPLHHAVMNCIDTIANKERQNKQTTNIDESKRKHLDDDDDDTQAAYLCSGYDAYVTHEPCAMCAMALVHSRIARVFYSVPTETGCLGTLYKIHSHASLNHHYKAFKNLLLDDPARTPFLHFPNPLDA</sequence>
<dbReference type="Pfam" id="PF00383">
    <property type="entry name" value="dCMP_cyt_deam_1"/>
    <property type="match status" value="1"/>
</dbReference>
<organism evidence="4">
    <name type="scientific">Absidia glauca</name>
    <name type="common">Pin mould</name>
    <dbReference type="NCBI Taxonomy" id="4829"/>
    <lineage>
        <taxon>Eukaryota</taxon>
        <taxon>Fungi</taxon>
        <taxon>Fungi incertae sedis</taxon>
        <taxon>Mucoromycota</taxon>
        <taxon>Mucoromycotina</taxon>
        <taxon>Mucoromycetes</taxon>
        <taxon>Mucorales</taxon>
        <taxon>Cunninghamellaceae</taxon>
        <taxon>Absidia</taxon>
    </lineage>
</organism>
<protein>
    <recommendedName>
        <fullName evidence="3">CMP/dCMP-type deaminase domain-containing protein</fullName>
    </recommendedName>
</protein>
<dbReference type="GO" id="GO:0008033">
    <property type="term" value="P:tRNA processing"/>
    <property type="evidence" value="ECO:0007669"/>
    <property type="project" value="UniProtKB-KW"/>
</dbReference>
<dbReference type="Gene3D" id="3.40.140.10">
    <property type="entry name" value="Cytidine Deaminase, domain 2"/>
    <property type="match status" value="1"/>
</dbReference>
<dbReference type="Proteomes" id="UP000078561">
    <property type="component" value="Unassembled WGS sequence"/>
</dbReference>
<evidence type="ECO:0000256" key="2">
    <source>
        <dbReference type="ARBA" id="ARBA00038160"/>
    </source>
</evidence>
<dbReference type="FunCoup" id="A0A168SK49">
    <property type="interactions" value="462"/>
</dbReference>
<dbReference type="OMA" id="QHWPTSF"/>
<dbReference type="InParanoid" id="A0A168SK49"/>
<dbReference type="InterPro" id="IPR016193">
    <property type="entry name" value="Cytidine_deaminase-like"/>
</dbReference>
<accession>A0A168SK49</accession>
<dbReference type="GO" id="GO:0052717">
    <property type="term" value="F:tRNA-specific adenosine-34 deaminase activity"/>
    <property type="evidence" value="ECO:0007669"/>
    <property type="project" value="TreeGrafter"/>
</dbReference>
<proteinExistence type="inferred from homology"/>
<evidence type="ECO:0000313" key="5">
    <source>
        <dbReference type="Proteomes" id="UP000078561"/>
    </source>
</evidence>
<evidence type="ECO:0000256" key="1">
    <source>
        <dbReference type="ARBA" id="ARBA00022694"/>
    </source>
</evidence>
<evidence type="ECO:0000313" key="4">
    <source>
        <dbReference type="EMBL" id="SAM08548.1"/>
    </source>
</evidence>